<feature type="transmembrane region" description="Helical" evidence="1">
    <location>
        <begin position="82"/>
        <end position="108"/>
    </location>
</feature>
<accession>A0AAV0V9U4</accession>
<keyword evidence="1" id="KW-0812">Transmembrane</keyword>
<evidence type="ECO:0000313" key="3">
    <source>
        <dbReference type="Proteomes" id="UP001162029"/>
    </source>
</evidence>
<dbReference type="EMBL" id="CANTFM010002083">
    <property type="protein sequence ID" value="CAI5744381.1"/>
    <property type="molecule type" value="Genomic_DNA"/>
</dbReference>
<gene>
    <name evidence="2" type="ORF">PDE001_LOCUS9529</name>
</gene>
<name>A0AAV0V9U4_9STRA</name>
<feature type="transmembrane region" description="Helical" evidence="1">
    <location>
        <begin position="46"/>
        <end position="70"/>
    </location>
</feature>
<protein>
    <submittedName>
        <fullName evidence="2">Uncharacterized protein</fullName>
    </submittedName>
</protein>
<reference evidence="2" key="1">
    <citation type="submission" date="2022-12" db="EMBL/GenBank/DDBJ databases">
        <authorList>
            <person name="Webb A."/>
        </authorList>
    </citation>
    <scope>NUCLEOTIDE SEQUENCE</scope>
    <source>
        <strain evidence="2">Pd1</strain>
    </source>
</reference>
<keyword evidence="1" id="KW-1133">Transmembrane helix</keyword>
<organism evidence="2 3">
    <name type="scientific">Peronospora destructor</name>
    <dbReference type="NCBI Taxonomy" id="86335"/>
    <lineage>
        <taxon>Eukaryota</taxon>
        <taxon>Sar</taxon>
        <taxon>Stramenopiles</taxon>
        <taxon>Oomycota</taxon>
        <taxon>Peronosporomycetes</taxon>
        <taxon>Peronosporales</taxon>
        <taxon>Peronosporaceae</taxon>
        <taxon>Peronospora</taxon>
    </lineage>
</organism>
<feature type="transmembrane region" description="Helical" evidence="1">
    <location>
        <begin position="128"/>
        <end position="145"/>
    </location>
</feature>
<proteinExistence type="predicted"/>
<evidence type="ECO:0000256" key="1">
    <source>
        <dbReference type="SAM" id="Phobius"/>
    </source>
</evidence>
<evidence type="ECO:0000313" key="2">
    <source>
        <dbReference type="EMBL" id="CAI5744381.1"/>
    </source>
</evidence>
<sequence length="168" mass="18926">MGKTWSELFAAASLFIFNGVDLIAGISLFIYSLYIGTNYYAPVWLYVPLLTIGSILVVASLVSGCGLAFQNSSVCMTVSSKVLEWISLAELGLAVVILTQGGTIDKFLHERKNELKLSGDQLAQFERHKFYLAYALLALCLMEALRQRYSMTLHHARLRRQYQYEMLN</sequence>
<keyword evidence="3" id="KW-1185">Reference proteome</keyword>
<feature type="transmembrane region" description="Helical" evidence="1">
    <location>
        <begin position="12"/>
        <end position="34"/>
    </location>
</feature>
<keyword evidence="1" id="KW-0472">Membrane</keyword>
<dbReference type="AlphaFoldDB" id="A0AAV0V9U4"/>
<comment type="caution">
    <text evidence="2">The sequence shown here is derived from an EMBL/GenBank/DDBJ whole genome shotgun (WGS) entry which is preliminary data.</text>
</comment>
<dbReference type="Proteomes" id="UP001162029">
    <property type="component" value="Unassembled WGS sequence"/>
</dbReference>